<reference evidence="2" key="1">
    <citation type="thesis" date="2021" institute="BYU ScholarsArchive" country="Provo, UT, USA">
        <title>Applications of and Algorithms for Genome Assembly and Genomic Analyses with an Emphasis on Marine Teleosts.</title>
        <authorList>
            <person name="Pickett B.D."/>
        </authorList>
    </citation>
    <scope>NUCLEOTIDE SEQUENCE</scope>
    <source>
        <strain evidence="2">HI-2016</strain>
    </source>
</reference>
<evidence type="ECO:0000313" key="2">
    <source>
        <dbReference type="EMBL" id="KAG9352506.1"/>
    </source>
</evidence>
<feature type="region of interest" description="Disordered" evidence="1">
    <location>
        <begin position="1"/>
        <end position="35"/>
    </location>
</feature>
<comment type="caution">
    <text evidence="2">The sequence shown here is derived from an EMBL/GenBank/DDBJ whole genome shotgun (WGS) entry which is preliminary data.</text>
</comment>
<sequence>MGGDPPLEMLSSGRGRGVCSTEQSREMLSSGSASPKAGVAWRAAGQWTLSVIFPLSFETLRLRAITLHISNRCRPGCDERLM</sequence>
<keyword evidence="3" id="KW-1185">Reference proteome</keyword>
<dbReference type="Proteomes" id="UP000824540">
    <property type="component" value="Unassembled WGS sequence"/>
</dbReference>
<proteinExistence type="predicted"/>
<evidence type="ECO:0000256" key="1">
    <source>
        <dbReference type="SAM" id="MobiDB-lite"/>
    </source>
</evidence>
<accession>A0A8T2PKS7</accession>
<dbReference type="AlphaFoldDB" id="A0A8T2PKS7"/>
<organism evidence="2 3">
    <name type="scientific">Albula glossodonta</name>
    <name type="common">roundjaw bonefish</name>
    <dbReference type="NCBI Taxonomy" id="121402"/>
    <lineage>
        <taxon>Eukaryota</taxon>
        <taxon>Metazoa</taxon>
        <taxon>Chordata</taxon>
        <taxon>Craniata</taxon>
        <taxon>Vertebrata</taxon>
        <taxon>Euteleostomi</taxon>
        <taxon>Actinopterygii</taxon>
        <taxon>Neopterygii</taxon>
        <taxon>Teleostei</taxon>
        <taxon>Albuliformes</taxon>
        <taxon>Albulidae</taxon>
        <taxon>Albula</taxon>
    </lineage>
</organism>
<evidence type="ECO:0000313" key="3">
    <source>
        <dbReference type="Proteomes" id="UP000824540"/>
    </source>
</evidence>
<protein>
    <submittedName>
        <fullName evidence="2">Uncharacterized protein</fullName>
    </submittedName>
</protein>
<feature type="compositionally biased region" description="Polar residues" evidence="1">
    <location>
        <begin position="20"/>
        <end position="33"/>
    </location>
</feature>
<name>A0A8T2PKS7_9TELE</name>
<gene>
    <name evidence="2" type="ORF">JZ751_020920</name>
</gene>
<dbReference type="EMBL" id="JAFBMS010000005">
    <property type="protein sequence ID" value="KAG9352506.1"/>
    <property type="molecule type" value="Genomic_DNA"/>
</dbReference>